<name>A0A7U9HAL7_STRLI</name>
<accession>A0A7U9HAL7</accession>
<evidence type="ECO:0000313" key="1">
    <source>
        <dbReference type="EMBL" id="EOY47425.1"/>
    </source>
</evidence>
<evidence type="ECO:0000313" key="2">
    <source>
        <dbReference type="Proteomes" id="UP000014062"/>
    </source>
</evidence>
<dbReference type="Proteomes" id="UP000014062">
    <property type="component" value="Chromosome"/>
</dbReference>
<dbReference type="AlphaFoldDB" id="A0A7U9HAL7"/>
<proteinExistence type="predicted"/>
<sequence>MPGGFVRGDGGRTRVEAQKLRFARGGDGKARAAYDEPHG</sequence>
<organism evidence="1 2">
    <name type="scientific">Streptomyces lividans 1326</name>
    <dbReference type="NCBI Taxonomy" id="1200984"/>
    <lineage>
        <taxon>Bacteria</taxon>
        <taxon>Bacillati</taxon>
        <taxon>Actinomycetota</taxon>
        <taxon>Actinomycetes</taxon>
        <taxon>Kitasatosporales</taxon>
        <taxon>Streptomycetaceae</taxon>
        <taxon>Streptomyces</taxon>
    </lineage>
</organism>
<reference evidence="2" key="1">
    <citation type="journal article" date="2013" name="Genome Biol. Evol.">
        <title>The genome sequence of Streptomyces lividans 66 reveals a novel tRNA-dependent peptide biosynthetic system within a metal-related genomic island.</title>
        <authorList>
            <person name="Cruz-Morales P."/>
            <person name="Vijgenboom E."/>
            <person name="Iruegas-Bocardo F."/>
            <person name="Girard G."/>
            <person name="Yanez-Guerra L.A."/>
            <person name="Ramos-Aboites H.E."/>
            <person name="Pernodet J.L."/>
            <person name="Anne J."/>
            <person name="van Wezel G.P."/>
            <person name="Barona-Gomez F."/>
        </authorList>
    </citation>
    <scope>NUCLEOTIDE SEQUENCE [LARGE SCALE GENOMIC DNA]</scope>
    <source>
        <strain evidence="2">1326</strain>
    </source>
</reference>
<gene>
    <name evidence="1" type="ORF">SLI_2710</name>
</gene>
<protein>
    <submittedName>
        <fullName evidence="1">Uncharacterized protein</fullName>
    </submittedName>
</protein>
<dbReference type="EMBL" id="CM001889">
    <property type="protein sequence ID" value="EOY47425.1"/>
    <property type="molecule type" value="Genomic_DNA"/>
</dbReference>